<reference evidence="2" key="1">
    <citation type="submission" date="2002-07" db="EMBL/GenBank/DDBJ databases">
        <title>Oryza sativa nipponbare(GA3) genomic DNA, chromosome 9, BAC clone:OJ1058_F03.</title>
        <authorList>
            <person name="Sasaki T."/>
            <person name="Matsumoto T."/>
            <person name="Hattori M."/>
            <person name="Sakaki Y."/>
            <person name="Katayose Y."/>
        </authorList>
    </citation>
    <scope>NUCLEOTIDE SEQUENCE</scope>
</reference>
<evidence type="ECO:0000313" key="2">
    <source>
        <dbReference type="EMBL" id="BAD23369.1"/>
    </source>
</evidence>
<reference evidence="4" key="3">
    <citation type="journal article" date="2005" name="Nature">
        <title>The map-based sequence of the rice genome.</title>
        <authorList>
            <consortium name="International rice genome sequencing project (IRGSP)"/>
            <person name="Matsumoto T."/>
            <person name="Wu J."/>
            <person name="Kanamori H."/>
            <person name="Katayose Y."/>
            <person name="Fujisawa M."/>
            <person name="Namiki N."/>
            <person name="Mizuno H."/>
            <person name="Yamamoto K."/>
            <person name="Antonio B.A."/>
            <person name="Baba T."/>
            <person name="Sakata K."/>
            <person name="Nagamura Y."/>
            <person name="Aoki H."/>
            <person name="Arikawa K."/>
            <person name="Arita K."/>
            <person name="Bito T."/>
            <person name="Chiden Y."/>
            <person name="Fujitsuka N."/>
            <person name="Fukunaka R."/>
            <person name="Hamada M."/>
            <person name="Harada C."/>
            <person name="Hayashi A."/>
            <person name="Hijishita S."/>
            <person name="Honda M."/>
            <person name="Hosokawa S."/>
            <person name="Ichikawa Y."/>
            <person name="Idonuma A."/>
            <person name="Iijima M."/>
            <person name="Ikeda M."/>
            <person name="Ikeno M."/>
            <person name="Ito K."/>
            <person name="Ito S."/>
            <person name="Ito T."/>
            <person name="Ito Y."/>
            <person name="Ito Y."/>
            <person name="Iwabuchi A."/>
            <person name="Kamiya K."/>
            <person name="Karasawa W."/>
            <person name="Kurita K."/>
            <person name="Katagiri S."/>
            <person name="Kikuta A."/>
            <person name="Kobayashi H."/>
            <person name="Kobayashi N."/>
            <person name="Machita K."/>
            <person name="Maehara T."/>
            <person name="Masukawa M."/>
            <person name="Mizubayashi T."/>
            <person name="Mukai Y."/>
            <person name="Nagasaki H."/>
            <person name="Nagata Y."/>
            <person name="Naito S."/>
            <person name="Nakashima M."/>
            <person name="Nakama Y."/>
            <person name="Nakamichi Y."/>
            <person name="Nakamura M."/>
            <person name="Meguro A."/>
            <person name="Negishi M."/>
            <person name="Ohta I."/>
            <person name="Ohta T."/>
            <person name="Okamoto M."/>
            <person name="Ono N."/>
            <person name="Saji S."/>
            <person name="Sakaguchi M."/>
            <person name="Sakai K."/>
            <person name="Shibata M."/>
            <person name="Shimokawa T."/>
            <person name="Song J."/>
            <person name="Takazaki Y."/>
            <person name="Terasawa K."/>
            <person name="Tsugane M."/>
            <person name="Tsuji K."/>
            <person name="Ueda S."/>
            <person name="Waki K."/>
            <person name="Yamagata H."/>
            <person name="Yamamoto M."/>
            <person name="Yamamoto S."/>
            <person name="Yamane H."/>
            <person name="Yoshiki S."/>
            <person name="Yoshihara R."/>
            <person name="Yukawa K."/>
            <person name="Zhong H."/>
            <person name="Yano M."/>
            <person name="Yuan Q."/>
            <person name="Ouyang S."/>
            <person name="Liu J."/>
            <person name="Jones K.M."/>
            <person name="Gansberger K."/>
            <person name="Moffat K."/>
            <person name="Hill J."/>
            <person name="Bera J."/>
            <person name="Fadrosh D."/>
            <person name="Jin S."/>
            <person name="Johri S."/>
            <person name="Kim M."/>
            <person name="Overton L."/>
            <person name="Reardon M."/>
            <person name="Tsitrin T."/>
            <person name="Vuong H."/>
            <person name="Weaver B."/>
            <person name="Ciecko A."/>
            <person name="Tallon L."/>
            <person name="Jackson J."/>
            <person name="Pai G."/>
            <person name="Aken S.V."/>
            <person name="Utterback T."/>
            <person name="Reidmuller S."/>
            <person name="Feldblyum T."/>
            <person name="Hsiao J."/>
            <person name="Zismann V."/>
            <person name="Iobst S."/>
            <person name="de Vazeille A.R."/>
            <person name="Buell C.R."/>
            <person name="Ying K."/>
            <person name="Li Y."/>
            <person name="Lu T."/>
            <person name="Huang Y."/>
            <person name="Zhao Q."/>
            <person name="Feng Q."/>
            <person name="Zhang L."/>
            <person name="Zhu J."/>
            <person name="Weng Q."/>
            <person name="Mu J."/>
            <person name="Lu Y."/>
            <person name="Fan D."/>
            <person name="Liu Y."/>
            <person name="Guan J."/>
            <person name="Zhang Y."/>
            <person name="Yu S."/>
            <person name="Liu X."/>
            <person name="Zhang Y."/>
            <person name="Hong G."/>
            <person name="Han B."/>
            <person name="Choisne N."/>
            <person name="Demange N."/>
            <person name="Orjeda G."/>
            <person name="Samain S."/>
            <person name="Cattolico L."/>
            <person name="Pelletier E."/>
            <person name="Couloux A."/>
            <person name="Segurens B."/>
            <person name="Wincker P."/>
            <person name="D'Hont A."/>
            <person name="Scarpelli C."/>
            <person name="Weissenbach J."/>
            <person name="Salanoubat M."/>
            <person name="Quetier F."/>
            <person name="Yu Y."/>
            <person name="Kim H.R."/>
            <person name="Rambo T."/>
            <person name="Currie J."/>
            <person name="Collura K."/>
            <person name="Luo M."/>
            <person name="Yang T."/>
            <person name="Ammiraju J.S.S."/>
            <person name="Engler F."/>
            <person name="Soderlund C."/>
            <person name="Wing R.A."/>
            <person name="Palmer L.E."/>
            <person name="de la Bastide M."/>
            <person name="Spiegel L."/>
            <person name="Nascimento L."/>
            <person name="Zutavern T."/>
            <person name="O'Shaughnessy A."/>
            <person name="Dike S."/>
            <person name="Dedhia N."/>
            <person name="Preston R."/>
            <person name="Balija V."/>
            <person name="McCombie W.R."/>
            <person name="Chow T."/>
            <person name="Chen H."/>
            <person name="Chung M."/>
            <person name="Chen C."/>
            <person name="Shaw J."/>
            <person name="Wu H."/>
            <person name="Hsiao K."/>
            <person name="Chao Y."/>
            <person name="Chu M."/>
            <person name="Cheng C."/>
            <person name="Hour A."/>
            <person name="Lee P."/>
            <person name="Lin S."/>
            <person name="Lin Y."/>
            <person name="Liou J."/>
            <person name="Liu S."/>
            <person name="Hsing Y."/>
            <person name="Raghuvanshi S."/>
            <person name="Mohanty A."/>
            <person name="Bharti A.K."/>
            <person name="Gaur A."/>
            <person name="Gupta V."/>
            <person name="Kumar D."/>
            <person name="Ravi V."/>
            <person name="Vij S."/>
            <person name="Kapur A."/>
            <person name="Khurana P."/>
            <person name="Khurana P."/>
            <person name="Khurana J.P."/>
            <person name="Tyagi A.K."/>
            <person name="Gaikwad K."/>
            <person name="Singh A."/>
            <person name="Dalal V."/>
            <person name="Srivastava S."/>
            <person name="Dixit A."/>
            <person name="Pal A.K."/>
            <person name="Ghazi I.A."/>
            <person name="Yadav M."/>
            <person name="Pandit A."/>
            <person name="Bhargava A."/>
            <person name="Sureshbabu K."/>
            <person name="Batra K."/>
            <person name="Sharma T.R."/>
            <person name="Mohapatra T."/>
            <person name="Singh N.K."/>
            <person name="Messing J."/>
            <person name="Nelson A.B."/>
            <person name="Fuks G."/>
            <person name="Kavchok S."/>
            <person name="Keizer G."/>
            <person name="Linton E."/>
            <person name="Llaca V."/>
            <person name="Song R."/>
            <person name="Tanyolac B."/>
            <person name="Young S."/>
            <person name="Ho-Il K."/>
            <person name="Hahn J.H."/>
            <person name="Sangsakoo G."/>
            <person name="Vanavichit A."/>
            <person name="de Mattos Luiz.A.T."/>
            <person name="Zimmer P.D."/>
            <person name="Malone G."/>
            <person name="Dellagostin O."/>
            <person name="de Oliveira A.C."/>
            <person name="Bevan M."/>
            <person name="Bancroft I."/>
            <person name="Minx P."/>
            <person name="Cordum H."/>
            <person name="Wilson R."/>
            <person name="Cheng Z."/>
            <person name="Jin W."/>
            <person name="Jiang J."/>
            <person name="Leong S.A."/>
            <person name="Iwama H."/>
            <person name="Gojobori T."/>
            <person name="Itoh T."/>
            <person name="Niimura Y."/>
            <person name="Fujii Y."/>
            <person name="Habara T."/>
            <person name="Sakai H."/>
            <person name="Sato Y."/>
            <person name="Wilson G."/>
            <person name="Kumar K."/>
            <person name="McCouch S."/>
            <person name="Juretic N."/>
            <person name="Hoen D."/>
            <person name="Wright S."/>
            <person name="Bruskiewich R."/>
            <person name="Bureau T."/>
            <person name="Miyao A."/>
            <person name="Hirochika H."/>
            <person name="Nishikawa T."/>
            <person name="Kadowaki K."/>
            <person name="Sugiura M."/>
            <person name="Burr B."/>
            <person name="Sasaki T."/>
        </authorList>
    </citation>
    <scope>NUCLEOTIDE SEQUENCE [LARGE SCALE GENOMIC DNA]</scope>
    <source>
        <strain evidence="4">cv. Nipponbare</strain>
    </source>
</reference>
<evidence type="ECO:0000256" key="1">
    <source>
        <dbReference type="SAM" id="MobiDB-lite"/>
    </source>
</evidence>
<organism evidence="3 4">
    <name type="scientific">Oryza sativa subsp. japonica</name>
    <name type="common">Rice</name>
    <dbReference type="NCBI Taxonomy" id="39947"/>
    <lineage>
        <taxon>Eukaryota</taxon>
        <taxon>Viridiplantae</taxon>
        <taxon>Streptophyta</taxon>
        <taxon>Embryophyta</taxon>
        <taxon>Tracheophyta</taxon>
        <taxon>Spermatophyta</taxon>
        <taxon>Magnoliopsida</taxon>
        <taxon>Liliopsida</taxon>
        <taxon>Poales</taxon>
        <taxon>Poaceae</taxon>
        <taxon>BOP clade</taxon>
        <taxon>Oryzoideae</taxon>
        <taxon>Oryzeae</taxon>
        <taxon>Oryzinae</taxon>
        <taxon>Oryza</taxon>
        <taxon>Oryza sativa</taxon>
    </lineage>
</organism>
<dbReference type="EMBL" id="AP005729">
    <property type="protein sequence ID" value="BAD23537.1"/>
    <property type="molecule type" value="Genomic_DNA"/>
</dbReference>
<reference evidence="4" key="4">
    <citation type="journal article" date="2008" name="Nucleic Acids Res.">
        <title>The rice annotation project database (RAP-DB): 2008 update.</title>
        <authorList>
            <consortium name="The rice annotation project (RAP)"/>
        </authorList>
    </citation>
    <scope>GENOME REANNOTATION</scope>
    <source>
        <strain evidence="4">cv. Nipponbare</strain>
    </source>
</reference>
<evidence type="ECO:0000313" key="4">
    <source>
        <dbReference type="Proteomes" id="UP000000763"/>
    </source>
</evidence>
<sequence>MPSSPESLGGYPGDSVKIPWSPEESRPEAPSSQEHAYLKKEDGAHAKTNRVMALQEEHKHYQDADCDQGVKHVRDGKA</sequence>
<accession>Q6K333</accession>
<proteinExistence type="predicted"/>
<reference evidence="3" key="2">
    <citation type="submission" date="2002-09" db="EMBL/GenBank/DDBJ databases">
        <title>Oryza sativa nipponbare(GA3) genomic DNA, chromosome 9, BAC clone:OSJNBa0069P02.</title>
        <authorList>
            <person name="Sasaki T."/>
            <person name="Matsumoto T."/>
            <person name="Katayose Y."/>
        </authorList>
    </citation>
    <scope>NUCLEOTIDE SEQUENCE</scope>
</reference>
<feature type="compositionally biased region" description="Basic and acidic residues" evidence="1">
    <location>
        <begin position="55"/>
        <end position="78"/>
    </location>
</feature>
<dbReference type="AlphaFoldDB" id="Q6K333"/>
<gene>
    <name evidence="2" type="ORF">OJ1058_F03.3</name>
    <name evidence="3" type="ORF">OSJNBa0069P02.18</name>
</gene>
<feature type="compositionally biased region" description="Basic and acidic residues" evidence="1">
    <location>
        <begin position="36"/>
        <end position="45"/>
    </location>
</feature>
<name>Q6K333_ORYSJ</name>
<dbReference type="EMBL" id="AP005550">
    <property type="protein sequence ID" value="BAD23369.1"/>
    <property type="molecule type" value="Genomic_DNA"/>
</dbReference>
<feature type="region of interest" description="Disordered" evidence="1">
    <location>
        <begin position="1"/>
        <end position="78"/>
    </location>
</feature>
<dbReference type="Proteomes" id="UP000000763">
    <property type="component" value="Chromosome 9"/>
</dbReference>
<protein>
    <submittedName>
        <fullName evidence="3">Uncharacterized protein</fullName>
    </submittedName>
</protein>
<evidence type="ECO:0000313" key="3">
    <source>
        <dbReference type="EMBL" id="BAD23537.1"/>
    </source>
</evidence>